<evidence type="ECO:0000313" key="1">
    <source>
        <dbReference type="EMBL" id="AMB87939.1"/>
    </source>
</evidence>
<dbReference type="Proteomes" id="UP000063229">
    <property type="component" value="Chromosome"/>
</dbReference>
<organism evidence="1 2">
    <name type="scientific">Pseudomonas agarici</name>
    <dbReference type="NCBI Taxonomy" id="46677"/>
    <lineage>
        <taxon>Bacteria</taxon>
        <taxon>Pseudomonadati</taxon>
        <taxon>Pseudomonadota</taxon>
        <taxon>Gammaproteobacteria</taxon>
        <taxon>Pseudomonadales</taxon>
        <taxon>Pseudomonadaceae</taxon>
        <taxon>Pseudomonas</taxon>
    </lineage>
</organism>
<accession>A0A0X1T806</accession>
<proteinExistence type="predicted"/>
<dbReference type="RefSeq" id="WP_017134157.1">
    <property type="nucleotide sequence ID" value="NZ_CP014135.1"/>
</dbReference>
<evidence type="ECO:0000313" key="2">
    <source>
        <dbReference type="Proteomes" id="UP000063229"/>
    </source>
</evidence>
<reference evidence="1 2" key="1">
    <citation type="submission" date="2016-01" db="EMBL/GenBank/DDBJ databases">
        <authorList>
            <person name="McClelland M."/>
            <person name="Jain A."/>
            <person name="Saraogi P."/>
            <person name="Mendelson R."/>
            <person name="Westerman R."/>
            <person name="SanMiguel P."/>
            <person name="Csonka L."/>
        </authorList>
    </citation>
    <scope>NUCLEOTIDE SEQUENCE [LARGE SCALE GENOMIC DNA]</scope>
    <source>
        <strain evidence="1 2">NCPPB 2472</strain>
    </source>
</reference>
<keyword evidence="2" id="KW-1185">Reference proteome</keyword>
<dbReference type="EMBL" id="CP014135">
    <property type="protein sequence ID" value="AMB87939.1"/>
    <property type="molecule type" value="Genomic_DNA"/>
</dbReference>
<dbReference type="KEGG" id="pagb:AWM79_22730"/>
<dbReference type="AlphaFoldDB" id="A0A0X1T806"/>
<dbReference type="OrthoDB" id="8684962at2"/>
<name>A0A0X1T806_PSEAA</name>
<sequence length="247" mass="28120">MQSHFSYRSSRLAWLFIKEQLKEPIALFWIIISPCAAFYLLELSRGGTAVFSGTYAEHTAWFYAYISSSVALFGFSFYIIGRRESGYIRSFIYNHEAKLVFVLAQTLAYSVIAIIYCTVFYLATRLPFGAYSLSELLSIILKFYTCYLLFCSIGIHFSLLPINFQNANTLFSIFSFCILILGLSNSLLENSLLNSINLGNPLIHAVGLVEQGFEANVELTLLIFIIFISSLLITIKFLRINPVWSRY</sequence>
<protein>
    <submittedName>
        <fullName evidence="1">ABC transporter permease</fullName>
    </submittedName>
</protein>
<gene>
    <name evidence="1" type="ORF">AWM79_22730</name>
</gene>